<dbReference type="NCBIfam" id="NF005559">
    <property type="entry name" value="PRK07231.1"/>
    <property type="match status" value="1"/>
</dbReference>
<dbReference type="PANTHER" id="PTHR43639">
    <property type="entry name" value="OXIDOREDUCTASE, SHORT-CHAIN DEHYDROGENASE/REDUCTASE FAMILY (AFU_ORTHOLOGUE AFUA_5G02870)"/>
    <property type="match status" value="1"/>
</dbReference>
<dbReference type="OrthoDB" id="9788235at2"/>
<dbReference type="AlphaFoldDB" id="A0A5R9L2T0"/>
<dbReference type="GO" id="GO:0016491">
    <property type="term" value="F:oxidoreductase activity"/>
    <property type="evidence" value="ECO:0007669"/>
    <property type="project" value="UniProtKB-KW"/>
</dbReference>
<accession>A0A5R9L2T0</accession>
<dbReference type="Proteomes" id="UP000306402">
    <property type="component" value="Unassembled WGS sequence"/>
</dbReference>
<comment type="similarity">
    <text evidence="1">Belongs to the short-chain dehydrogenases/reductases (SDR) family.</text>
</comment>
<protein>
    <submittedName>
        <fullName evidence="3">3-oxoacyl-ACP reductase FabG</fullName>
    </submittedName>
</protein>
<dbReference type="InterPro" id="IPR036291">
    <property type="entry name" value="NAD(P)-bd_dom_sf"/>
</dbReference>
<evidence type="ECO:0000313" key="3">
    <source>
        <dbReference type="EMBL" id="TLV02882.1"/>
    </source>
</evidence>
<dbReference type="PRINTS" id="PR00080">
    <property type="entry name" value="SDRFAMILY"/>
</dbReference>
<evidence type="ECO:0000313" key="4">
    <source>
        <dbReference type="Proteomes" id="UP000306402"/>
    </source>
</evidence>
<dbReference type="PROSITE" id="PS00061">
    <property type="entry name" value="ADH_SHORT"/>
    <property type="match status" value="1"/>
</dbReference>
<sequence length="250" mass="26282">MSLKLKDKVAVVTGASKGIGAGIAKAFAREGAKVVVNYASSRTNAEKVISDIIQKGGTATAIQADISKFDDIKRLLDETVKTYGQLDILVNNAGVFKIEMLDGITEESFHLQVNTHLMGPILTIQQAVSLFGDRGGSIINVSSTVSQNPIPGVMVYSAAKAGIDNVTKTLAKELGPKNIRINTIAPGVTDTEGNHEMGIIGGDIEKQMLPLTPLGRIGQPEDIAKVAVFLASDEAGWVTGERITVSGGLL</sequence>
<dbReference type="InterPro" id="IPR020904">
    <property type="entry name" value="Sc_DH/Rdtase_CS"/>
</dbReference>
<keyword evidence="2" id="KW-0560">Oxidoreductase</keyword>
<dbReference type="Gene3D" id="3.40.50.720">
    <property type="entry name" value="NAD(P)-binding Rossmann-like Domain"/>
    <property type="match status" value="1"/>
</dbReference>
<dbReference type="PANTHER" id="PTHR43639:SF1">
    <property type="entry name" value="SHORT-CHAIN DEHYDROGENASE_REDUCTASE FAMILY PROTEIN"/>
    <property type="match status" value="1"/>
</dbReference>
<dbReference type="Pfam" id="PF13561">
    <property type="entry name" value="adh_short_C2"/>
    <property type="match status" value="1"/>
</dbReference>
<evidence type="ECO:0000256" key="1">
    <source>
        <dbReference type="ARBA" id="ARBA00006484"/>
    </source>
</evidence>
<gene>
    <name evidence="3" type="ORF">FEN17_04520</name>
</gene>
<evidence type="ECO:0000256" key="2">
    <source>
        <dbReference type="ARBA" id="ARBA00023002"/>
    </source>
</evidence>
<dbReference type="EMBL" id="VCEJ01000002">
    <property type="protein sequence ID" value="TLV02882.1"/>
    <property type="molecule type" value="Genomic_DNA"/>
</dbReference>
<keyword evidence="4" id="KW-1185">Reference proteome</keyword>
<organism evidence="3 4">
    <name type="scientific">Dyadobacter luticola</name>
    <dbReference type="NCBI Taxonomy" id="1979387"/>
    <lineage>
        <taxon>Bacteria</taxon>
        <taxon>Pseudomonadati</taxon>
        <taxon>Bacteroidota</taxon>
        <taxon>Cytophagia</taxon>
        <taxon>Cytophagales</taxon>
        <taxon>Spirosomataceae</taxon>
        <taxon>Dyadobacter</taxon>
    </lineage>
</organism>
<dbReference type="PRINTS" id="PR00081">
    <property type="entry name" value="GDHRDH"/>
</dbReference>
<comment type="caution">
    <text evidence="3">The sequence shown here is derived from an EMBL/GenBank/DDBJ whole genome shotgun (WGS) entry which is preliminary data.</text>
</comment>
<dbReference type="FunFam" id="3.40.50.720:FF:000084">
    <property type="entry name" value="Short-chain dehydrogenase reductase"/>
    <property type="match status" value="1"/>
</dbReference>
<proteinExistence type="inferred from homology"/>
<dbReference type="SUPFAM" id="SSF51735">
    <property type="entry name" value="NAD(P)-binding Rossmann-fold domains"/>
    <property type="match status" value="1"/>
</dbReference>
<dbReference type="InterPro" id="IPR002347">
    <property type="entry name" value="SDR_fam"/>
</dbReference>
<reference evidence="3 4" key="1">
    <citation type="submission" date="2019-05" db="EMBL/GenBank/DDBJ databases">
        <authorList>
            <person name="Qu J.-H."/>
        </authorList>
    </citation>
    <scope>NUCLEOTIDE SEQUENCE [LARGE SCALE GENOMIC DNA]</scope>
    <source>
        <strain evidence="3 4">T17</strain>
    </source>
</reference>
<dbReference type="RefSeq" id="WP_138364091.1">
    <property type="nucleotide sequence ID" value="NZ_VCEJ01000002.1"/>
</dbReference>
<name>A0A5R9L2T0_9BACT</name>